<dbReference type="Pfam" id="PF06293">
    <property type="entry name" value="Kdo"/>
    <property type="match status" value="1"/>
</dbReference>
<evidence type="ECO:0000256" key="7">
    <source>
        <dbReference type="ARBA" id="ARBA00022840"/>
    </source>
</evidence>
<dbReference type="PANTHER" id="PTHR12209:SF0">
    <property type="entry name" value="EKC_KEOPS COMPLEX SUBUNIT TP53RK"/>
    <property type="match status" value="1"/>
</dbReference>
<keyword evidence="5" id="KW-0547">Nucleotide-binding</keyword>
<dbReference type="EMBL" id="CAXAJV020001286">
    <property type="protein sequence ID" value="CAL7935776.1"/>
    <property type="molecule type" value="Genomic_DNA"/>
</dbReference>
<dbReference type="InterPro" id="IPR000719">
    <property type="entry name" value="Prot_kinase_dom"/>
</dbReference>
<evidence type="ECO:0000256" key="2">
    <source>
        <dbReference type="ARBA" id="ARBA00012513"/>
    </source>
</evidence>
<dbReference type="InterPro" id="IPR011009">
    <property type="entry name" value="Kinase-like_dom_sf"/>
</dbReference>
<keyword evidence="7" id="KW-0067">ATP-binding</keyword>
<evidence type="ECO:0000256" key="5">
    <source>
        <dbReference type="ARBA" id="ARBA00022741"/>
    </source>
</evidence>
<evidence type="ECO:0000259" key="10">
    <source>
        <dbReference type="PROSITE" id="PS50011"/>
    </source>
</evidence>
<comment type="similarity">
    <text evidence="1">Belongs to the protein kinase superfamily. BUD32 family.</text>
</comment>
<keyword evidence="6" id="KW-0418">Kinase</keyword>
<evidence type="ECO:0000313" key="11">
    <source>
        <dbReference type="EMBL" id="CAL7935776.1"/>
    </source>
</evidence>
<comment type="catalytic activity">
    <reaction evidence="9">
        <text>L-seryl-[protein] + ATP = O-phospho-L-seryl-[protein] + ADP + H(+)</text>
        <dbReference type="Rhea" id="RHEA:17989"/>
        <dbReference type="Rhea" id="RHEA-COMP:9863"/>
        <dbReference type="Rhea" id="RHEA-COMP:11604"/>
        <dbReference type="ChEBI" id="CHEBI:15378"/>
        <dbReference type="ChEBI" id="CHEBI:29999"/>
        <dbReference type="ChEBI" id="CHEBI:30616"/>
        <dbReference type="ChEBI" id="CHEBI:83421"/>
        <dbReference type="ChEBI" id="CHEBI:456216"/>
        <dbReference type="EC" id="2.7.11.1"/>
    </reaction>
</comment>
<feature type="domain" description="Protein kinase" evidence="10">
    <location>
        <begin position="5"/>
        <end position="261"/>
    </location>
</feature>
<protein>
    <recommendedName>
        <fullName evidence="2">non-specific serine/threonine protein kinase</fullName>
        <ecNumber evidence="2">2.7.11.1</ecNumber>
    </recommendedName>
</protein>
<reference evidence="11 12" key="1">
    <citation type="submission" date="2024-08" db="EMBL/GenBank/DDBJ databases">
        <authorList>
            <person name="Will J Nash"/>
            <person name="Angela Man"/>
            <person name="Seanna McTaggart"/>
            <person name="Kendall Baker"/>
            <person name="Tom Barker"/>
            <person name="Leah Catchpole"/>
            <person name="Alex Durrant"/>
            <person name="Karim Gharbi"/>
            <person name="Naomi Irish"/>
            <person name="Gemy Kaithakottil"/>
            <person name="Debby Ku"/>
            <person name="Aaliyah Providence"/>
            <person name="Felix Shaw"/>
            <person name="David Swarbreck"/>
            <person name="Chris Watkins"/>
            <person name="Ann M. McCartney"/>
            <person name="Giulio Formenti"/>
            <person name="Alice Mouton"/>
            <person name="Noel Vella"/>
            <person name="Bjorn M von Reumont"/>
            <person name="Adriana Vella"/>
            <person name="Wilfried Haerty"/>
        </authorList>
    </citation>
    <scope>NUCLEOTIDE SEQUENCE [LARGE SCALE GENOMIC DNA]</scope>
</reference>
<comment type="catalytic activity">
    <reaction evidence="8">
        <text>L-threonyl-[protein] + ATP = O-phospho-L-threonyl-[protein] + ADP + H(+)</text>
        <dbReference type="Rhea" id="RHEA:46608"/>
        <dbReference type="Rhea" id="RHEA-COMP:11060"/>
        <dbReference type="Rhea" id="RHEA-COMP:11605"/>
        <dbReference type="ChEBI" id="CHEBI:15378"/>
        <dbReference type="ChEBI" id="CHEBI:30013"/>
        <dbReference type="ChEBI" id="CHEBI:30616"/>
        <dbReference type="ChEBI" id="CHEBI:61977"/>
        <dbReference type="ChEBI" id="CHEBI:456216"/>
        <dbReference type="EC" id="2.7.11.1"/>
    </reaction>
</comment>
<dbReference type="Proteomes" id="UP001642520">
    <property type="component" value="Unassembled WGS sequence"/>
</dbReference>
<evidence type="ECO:0000256" key="9">
    <source>
        <dbReference type="ARBA" id="ARBA00048679"/>
    </source>
</evidence>
<name>A0ABP1N802_XYLVO</name>
<keyword evidence="12" id="KW-1185">Reference proteome</keyword>
<proteinExistence type="inferred from homology"/>
<comment type="caution">
    <text evidence="11">The sequence shown here is derived from an EMBL/GenBank/DDBJ whole genome shotgun (WGS) entry which is preliminary data.</text>
</comment>
<evidence type="ECO:0000256" key="8">
    <source>
        <dbReference type="ARBA" id="ARBA00047899"/>
    </source>
</evidence>
<dbReference type="SUPFAM" id="SSF56112">
    <property type="entry name" value="Protein kinase-like (PK-like)"/>
    <property type="match status" value="1"/>
</dbReference>
<evidence type="ECO:0000313" key="12">
    <source>
        <dbReference type="Proteomes" id="UP001642520"/>
    </source>
</evidence>
<evidence type="ECO:0000256" key="6">
    <source>
        <dbReference type="ARBA" id="ARBA00022777"/>
    </source>
</evidence>
<sequence length="261" mass="30117">MTNNMNDFELIAQGAEARIYKGIYLGKPTLIKERFEKKYRHAELDVRLTKDRIKAECRAIIRAKIAGVPTPAIYLANLERRCIYMEYIENAIVLKDFIDKIVSKKDNVDRLLDFITQGLGTLIAKLHSKNVIHGDLTTSNVLLRNVNEDGNIEKYDGIEFEIGICNLRYVSNLTLFFFLVAHNFVIIDFGLARVESSTEDKAVDLYVLERSLLSAHPEIPSLFSKIFDTYKKQYTNKNHYKEIVSKYKEVQSRGRKRLMVG</sequence>
<keyword evidence="4" id="KW-0819">tRNA processing</keyword>
<dbReference type="Gene3D" id="3.30.200.20">
    <property type="entry name" value="Phosphorylase Kinase, domain 1"/>
    <property type="match status" value="1"/>
</dbReference>
<dbReference type="PANTHER" id="PTHR12209">
    <property type="entry name" value="NON-SPECIFIC SERINE/THREONINE PROTEIN KINASE"/>
    <property type="match status" value="1"/>
</dbReference>
<dbReference type="InterPro" id="IPR008266">
    <property type="entry name" value="Tyr_kinase_AS"/>
</dbReference>
<keyword evidence="3" id="KW-0808">Transferase</keyword>
<dbReference type="Gene3D" id="1.10.510.10">
    <property type="entry name" value="Transferase(Phosphotransferase) domain 1"/>
    <property type="match status" value="1"/>
</dbReference>
<evidence type="ECO:0000256" key="1">
    <source>
        <dbReference type="ARBA" id="ARBA00010630"/>
    </source>
</evidence>
<evidence type="ECO:0000256" key="4">
    <source>
        <dbReference type="ARBA" id="ARBA00022694"/>
    </source>
</evidence>
<organism evidence="11 12">
    <name type="scientific">Xylocopa violacea</name>
    <name type="common">Violet carpenter bee</name>
    <name type="synonym">Apis violacea</name>
    <dbReference type="NCBI Taxonomy" id="135666"/>
    <lineage>
        <taxon>Eukaryota</taxon>
        <taxon>Metazoa</taxon>
        <taxon>Ecdysozoa</taxon>
        <taxon>Arthropoda</taxon>
        <taxon>Hexapoda</taxon>
        <taxon>Insecta</taxon>
        <taxon>Pterygota</taxon>
        <taxon>Neoptera</taxon>
        <taxon>Endopterygota</taxon>
        <taxon>Hymenoptera</taxon>
        <taxon>Apocrita</taxon>
        <taxon>Aculeata</taxon>
        <taxon>Apoidea</taxon>
        <taxon>Anthophila</taxon>
        <taxon>Apidae</taxon>
        <taxon>Xylocopa</taxon>
        <taxon>Xylocopa</taxon>
    </lineage>
</organism>
<gene>
    <name evidence="11" type="ORF">XYLVIOL_LOCUS1803</name>
</gene>
<dbReference type="PROSITE" id="PS50011">
    <property type="entry name" value="PROTEIN_KINASE_DOM"/>
    <property type="match status" value="1"/>
</dbReference>
<accession>A0ABP1N802</accession>
<evidence type="ECO:0000256" key="3">
    <source>
        <dbReference type="ARBA" id="ARBA00022679"/>
    </source>
</evidence>
<dbReference type="PROSITE" id="PS00109">
    <property type="entry name" value="PROTEIN_KINASE_TYR"/>
    <property type="match status" value="1"/>
</dbReference>
<dbReference type="EC" id="2.7.11.1" evidence="2"/>